<evidence type="ECO:0008006" key="4">
    <source>
        <dbReference type="Google" id="ProtNLM"/>
    </source>
</evidence>
<accession>A0A5K7ZID0</accession>
<dbReference type="SUPFAM" id="SSF52540">
    <property type="entry name" value="P-loop containing nucleoside triphosphate hydrolases"/>
    <property type="match status" value="1"/>
</dbReference>
<dbReference type="GO" id="GO:0008146">
    <property type="term" value="F:sulfotransferase activity"/>
    <property type="evidence" value="ECO:0007669"/>
    <property type="project" value="InterPro"/>
</dbReference>
<dbReference type="EMBL" id="AP021876">
    <property type="protein sequence ID" value="BBO79509.1"/>
    <property type="molecule type" value="Genomic_DNA"/>
</dbReference>
<dbReference type="Gene3D" id="3.40.50.300">
    <property type="entry name" value="P-loop containing nucleotide triphosphate hydrolases"/>
    <property type="match status" value="1"/>
</dbReference>
<dbReference type="PANTHER" id="PTHR10605">
    <property type="entry name" value="HEPARAN SULFATE SULFOTRANSFERASE"/>
    <property type="match status" value="1"/>
</dbReference>
<dbReference type="InterPro" id="IPR037359">
    <property type="entry name" value="NST/OST"/>
</dbReference>
<protein>
    <recommendedName>
        <fullName evidence="4">Sulfotransferase domain-containing protein</fullName>
    </recommendedName>
</protein>
<reference evidence="2 3" key="1">
    <citation type="submission" date="2019-11" db="EMBL/GenBank/DDBJ databases">
        <title>Comparative genomics of hydrocarbon-degrading Desulfosarcina strains.</title>
        <authorList>
            <person name="Watanabe M."/>
            <person name="Kojima H."/>
            <person name="Fukui M."/>
        </authorList>
    </citation>
    <scope>NUCLEOTIDE SEQUENCE [LARGE SCALE GENOMIC DNA]</scope>
    <source>
        <strain evidence="2 3">28bB2T</strain>
    </source>
</reference>
<evidence type="ECO:0000313" key="3">
    <source>
        <dbReference type="Proteomes" id="UP000425960"/>
    </source>
</evidence>
<dbReference type="AlphaFoldDB" id="A0A5K7ZID0"/>
<keyword evidence="1" id="KW-0808">Transferase</keyword>
<dbReference type="PANTHER" id="PTHR10605:SF56">
    <property type="entry name" value="BIFUNCTIONAL HEPARAN SULFATE N-DEACETYLASE_N-SULFOTRANSFERASE"/>
    <property type="match status" value="1"/>
</dbReference>
<dbReference type="InterPro" id="IPR027417">
    <property type="entry name" value="P-loop_NTPase"/>
</dbReference>
<evidence type="ECO:0000313" key="2">
    <source>
        <dbReference type="EMBL" id="BBO79509.1"/>
    </source>
</evidence>
<name>A0A5K7ZID0_9BACT</name>
<proteinExistence type="predicted"/>
<organism evidence="2 3">
    <name type="scientific">Desulfosarcina ovata subsp. sediminis</name>
    <dbReference type="NCBI Taxonomy" id="885957"/>
    <lineage>
        <taxon>Bacteria</taxon>
        <taxon>Pseudomonadati</taxon>
        <taxon>Thermodesulfobacteriota</taxon>
        <taxon>Desulfobacteria</taxon>
        <taxon>Desulfobacterales</taxon>
        <taxon>Desulfosarcinaceae</taxon>
        <taxon>Desulfosarcina</taxon>
    </lineage>
</organism>
<dbReference type="Proteomes" id="UP000425960">
    <property type="component" value="Chromosome"/>
</dbReference>
<sequence>MNLPDFLIVGAAKSGTTTLFRELNSYSEVFIPGIKEGRFFSNMHRNFRGGAAAKFQNEGPRDLKEYTQLFSGQDEKVKGDISGDYFYYWQRSIENIKRIYADANKLEPKIVIVLRDPVSRIFSMYHHIIRLRSDTKSFEEVFNLSKNRIKDGYAWMFDLHGVGLSFQAVKAYIDNFSIVKVYLMEDLQSAGFFTDLLAFLEVNEKPKSQHLPRSNENDYLMPKSFLISWILSLFGNIWVKVGYRGNHRNRLLHIAKKIYLFAEQLNRHGNQDSINTKFMGELIHYYKNDVIQLSKLIGRDLSHWLIVEQ</sequence>
<evidence type="ECO:0000256" key="1">
    <source>
        <dbReference type="ARBA" id="ARBA00022679"/>
    </source>
</evidence>
<dbReference type="KEGG" id="dov:DSCO28_00750"/>
<gene>
    <name evidence="2" type="ORF">DSCO28_00750</name>
</gene>